<sequence length="123" mass="13415">MTPKWFFLTLVIGLSAAESPPYRPRGWRPSGQSFSPGKFGSYGPPVPPNTYGPQNETPTTTSTTTTTQAPTTTTPRSREPTTPFPEDDNFGNPAVAVANSFAFNRPVYVYNGFPYLSGYTVLK</sequence>
<feature type="compositionally biased region" description="Low complexity" evidence="1">
    <location>
        <begin position="57"/>
        <end position="75"/>
    </location>
</feature>
<dbReference type="OrthoDB" id="7694229at2759"/>
<feature type="region of interest" description="Disordered" evidence="1">
    <location>
        <begin position="18"/>
        <end position="91"/>
    </location>
</feature>
<name>A0A6J0BGA4_NEOLC</name>
<evidence type="ECO:0000256" key="2">
    <source>
        <dbReference type="SAM" id="SignalP"/>
    </source>
</evidence>
<gene>
    <name evidence="4" type="primary">LOC107219978</name>
</gene>
<evidence type="ECO:0000256" key="1">
    <source>
        <dbReference type="SAM" id="MobiDB-lite"/>
    </source>
</evidence>
<feature type="chain" id="PRO_5026721891" evidence="2">
    <location>
        <begin position="18"/>
        <end position="123"/>
    </location>
</feature>
<dbReference type="InParanoid" id="A0A6J0BGA4"/>
<keyword evidence="3" id="KW-1185">Reference proteome</keyword>
<keyword evidence="2" id="KW-0732">Signal</keyword>
<feature type="signal peptide" evidence="2">
    <location>
        <begin position="1"/>
        <end position="17"/>
    </location>
</feature>
<organism evidence="4">
    <name type="scientific">Neodiprion lecontei</name>
    <name type="common">Redheaded pine sawfly</name>
    <dbReference type="NCBI Taxonomy" id="441921"/>
    <lineage>
        <taxon>Eukaryota</taxon>
        <taxon>Metazoa</taxon>
        <taxon>Ecdysozoa</taxon>
        <taxon>Arthropoda</taxon>
        <taxon>Hexapoda</taxon>
        <taxon>Insecta</taxon>
        <taxon>Pterygota</taxon>
        <taxon>Neoptera</taxon>
        <taxon>Endopterygota</taxon>
        <taxon>Hymenoptera</taxon>
        <taxon>Tenthredinoidea</taxon>
        <taxon>Diprionidae</taxon>
        <taxon>Diprioninae</taxon>
        <taxon>Neodiprion</taxon>
    </lineage>
</organism>
<accession>A0A6J0BGA4</accession>
<dbReference type="KEGG" id="nlo:107219978"/>
<dbReference type="GeneID" id="107219978"/>
<protein>
    <submittedName>
        <fullName evidence="4">Uncharacterized protein LOC107219978</fullName>
    </submittedName>
</protein>
<dbReference type="AlphaFoldDB" id="A0A6J0BGA4"/>
<reference evidence="4" key="1">
    <citation type="submission" date="2025-08" db="UniProtKB">
        <authorList>
            <consortium name="RefSeq"/>
        </authorList>
    </citation>
    <scope>IDENTIFICATION</scope>
    <source>
        <tissue evidence="4">Thorax and Abdomen</tissue>
    </source>
</reference>
<proteinExistence type="predicted"/>
<evidence type="ECO:0000313" key="4">
    <source>
        <dbReference type="RefSeq" id="XP_015513845.1"/>
    </source>
</evidence>
<evidence type="ECO:0000313" key="3">
    <source>
        <dbReference type="Proteomes" id="UP000829291"/>
    </source>
</evidence>
<dbReference type="Proteomes" id="UP000829291">
    <property type="component" value="Chromosome 7"/>
</dbReference>
<dbReference type="RefSeq" id="XP_015513845.1">
    <property type="nucleotide sequence ID" value="XM_015658359.2"/>
</dbReference>